<keyword evidence="1 7" id="KW-1003">Cell membrane</keyword>
<accession>A0ABQ3PBU5</accession>
<keyword evidence="9" id="KW-1185">Reference proteome</keyword>
<dbReference type="GO" id="GO:0016829">
    <property type="term" value="F:lyase activity"/>
    <property type="evidence" value="ECO:0007669"/>
    <property type="project" value="UniProtKB-KW"/>
</dbReference>
<organism evidence="8 9">
    <name type="scientific">Streptomyces hydrogenans</name>
    <dbReference type="NCBI Taxonomy" id="1873719"/>
    <lineage>
        <taxon>Bacteria</taxon>
        <taxon>Bacillati</taxon>
        <taxon>Actinomycetota</taxon>
        <taxon>Actinomycetes</taxon>
        <taxon>Kitasatosporales</taxon>
        <taxon>Streptomycetaceae</taxon>
        <taxon>Streptomyces</taxon>
    </lineage>
</organism>
<comment type="catalytic activity">
    <reaction evidence="7">
        <text>a peptidoglycan chain = a peptidoglycan chain with N-acetyl-1,6-anhydromuramyl-[peptide] at the reducing end + a peptidoglycan chain with N-acetylglucosamine at the non-reducing end.</text>
        <dbReference type="EC" id="4.2.2.29"/>
    </reaction>
</comment>
<evidence type="ECO:0000256" key="2">
    <source>
        <dbReference type="ARBA" id="ARBA00022692"/>
    </source>
</evidence>
<keyword evidence="4 7" id="KW-0472">Membrane</keyword>
<sequence length="288" mass="30724">MPYRPSSPYAPRRRPRLTRRGRRAVLAGALLALAAAIAVPLLLLLPRDRPATPPPPPTLLVPEGRRAAQVYEAVDRALVLPDGAAREAAAAPAAALGLPAAAGGNPEGYLFPATYPLPEGTTAEGLLRYMVATAARHFGTPAIAEAARAQGLDPYQALIVASIAQAEADTPDDMARVARVVHNRLARDMPLQMDSTLNYALGRSTVDTTLDDTRIAGPYNTYARTGLPPTPIGNPGDQAMTAALHPPAGDWLYFVTVAPGDTRFTADYATHQANVAEFNERRRQERTQ</sequence>
<dbReference type="Proteomes" id="UP001052739">
    <property type="component" value="Unassembled WGS sequence"/>
</dbReference>
<comment type="caution">
    <text evidence="8">The sequence shown here is derived from an EMBL/GenBank/DDBJ whole genome shotgun (WGS) entry which is preliminary data.</text>
</comment>
<keyword evidence="2 7" id="KW-0812">Transmembrane</keyword>
<evidence type="ECO:0000256" key="4">
    <source>
        <dbReference type="ARBA" id="ARBA00023136"/>
    </source>
</evidence>
<dbReference type="CDD" id="cd08010">
    <property type="entry name" value="MltG_like"/>
    <property type="match status" value="1"/>
</dbReference>
<evidence type="ECO:0000256" key="3">
    <source>
        <dbReference type="ARBA" id="ARBA00022989"/>
    </source>
</evidence>
<keyword evidence="3 7" id="KW-1133">Transmembrane helix</keyword>
<feature type="site" description="Important for catalytic activity" evidence="7">
    <location>
        <position position="167"/>
    </location>
</feature>
<dbReference type="PANTHER" id="PTHR30518">
    <property type="entry name" value="ENDOLYTIC MUREIN TRANSGLYCOSYLASE"/>
    <property type="match status" value="1"/>
</dbReference>
<evidence type="ECO:0000313" key="8">
    <source>
        <dbReference type="EMBL" id="GHI22475.1"/>
    </source>
</evidence>
<dbReference type="EC" id="4.2.2.29" evidence="7"/>
<dbReference type="Pfam" id="PF02618">
    <property type="entry name" value="YceG"/>
    <property type="match status" value="1"/>
</dbReference>
<proteinExistence type="inferred from homology"/>
<evidence type="ECO:0000256" key="5">
    <source>
        <dbReference type="ARBA" id="ARBA00023239"/>
    </source>
</evidence>
<comment type="similarity">
    <text evidence="7">Belongs to the transglycosylase MltG family.</text>
</comment>
<reference evidence="8" key="1">
    <citation type="submission" date="2024-05" db="EMBL/GenBank/DDBJ databases">
        <title>Whole genome shotgun sequence of Streptomyces hydrogenans NBRC 13475.</title>
        <authorList>
            <person name="Komaki H."/>
            <person name="Tamura T."/>
        </authorList>
    </citation>
    <scope>NUCLEOTIDE SEQUENCE</scope>
    <source>
        <strain evidence="8">NBRC 13475</strain>
    </source>
</reference>
<dbReference type="InterPro" id="IPR003770">
    <property type="entry name" value="MLTG-like"/>
</dbReference>
<gene>
    <name evidence="7" type="primary">mltG</name>
    <name evidence="8" type="ORF">Shyd_38460</name>
</gene>
<evidence type="ECO:0000256" key="7">
    <source>
        <dbReference type="HAMAP-Rule" id="MF_02065"/>
    </source>
</evidence>
<keyword evidence="5 7" id="KW-0456">Lyase</keyword>
<dbReference type="EMBL" id="BNDW01000019">
    <property type="protein sequence ID" value="GHI22475.1"/>
    <property type="molecule type" value="Genomic_DNA"/>
</dbReference>
<keyword evidence="6 7" id="KW-0961">Cell wall biogenesis/degradation</keyword>
<evidence type="ECO:0000256" key="6">
    <source>
        <dbReference type="ARBA" id="ARBA00023316"/>
    </source>
</evidence>
<dbReference type="PANTHER" id="PTHR30518:SF2">
    <property type="entry name" value="ENDOLYTIC MUREIN TRANSGLYCOSYLASE"/>
    <property type="match status" value="1"/>
</dbReference>
<name>A0ABQ3PBU5_9ACTN</name>
<dbReference type="RefSeq" id="WP_190226285.1">
    <property type="nucleotide sequence ID" value="NZ_BNBS01000174.1"/>
</dbReference>
<comment type="function">
    <text evidence="7">Functions as a peptidoglycan terminase that cleaves nascent peptidoglycan strands endolytically to terminate their elongation.</text>
</comment>
<evidence type="ECO:0000313" key="9">
    <source>
        <dbReference type="Proteomes" id="UP001052739"/>
    </source>
</evidence>
<protein>
    <recommendedName>
        <fullName evidence="7">Endolytic murein transglycosylase</fullName>
        <ecNumber evidence="7">4.2.2.29</ecNumber>
    </recommendedName>
    <alternativeName>
        <fullName evidence="7">Peptidoglycan lytic transglycosylase</fullName>
    </alternativeName>
    <alternativeName>
        <fullName evidence="7">Peptidoglycan polymerization terminase</fullName>
    </alternativeName>
</protein>
<evidence type="ECO:0000256" key="1">
    <source>
        <dbReference type="ARBA" id="ARBA00022475"/>
    </source>
</evidence>
<dbReference type="NCBIfam" id="TIGR00247">
    <property type="entry name" value="endolytic transglycosylase MltG"/>
    <property type="match status" value="1"/>
</dbReference>
<dbReference type="HAMAP" id="MF_02065">
    <property type="entry name" value="MltG"/>
    <property type="match status" value="1"/>
</dbReference>